<accession>A0A443SJW1</accession>
<dbReference type="PANTHER" id="PTHR10340">
    <property type="entry name" value="SPHINGOMYELIN PHOSPHODIESTERASE"/>
    <property type="match status" value="1"/>
</dbReference>
<reference evidence="7 8" key="1">
    <citation type="journal article" date="2018" name="Gigascience">
        <title>Genomes of trombidid mites reveal novel predicted allergens and laterally-transferred genes associated with secondary metabolism.</title>
        <authorList>
            <person name="Dong X."/>
            <person name="Chaisiri K."/>
            <person name="Xia D."/>
            <person name="Armstrong S.D."/>
            <person name="Fang Y."/>
            <person name="Donnelly M.J."/>
            <person name="Kadowaki T."/>
            <person name="McGarry J.W."/>
            <person name="Darby A.C."/>
            <person name="Makepeace B.L."/>
        </authorList>
    </citation>
    <scope>NUCLEOTIDE SEQUENCE [LARGE SCALE GENOMIC DNA]</scope>
    <source>
        <strain evidence="7">UoL-UT</strain>
    </source>
</reference>
<keyword evidence="2" id="KW-1015">Disulfide bond</keyword>
<evidence type="ECO:0000256" key="1">
    <source>
        <dbReference type="ARBA" id="ARBA00022801"/>
    </source>
</evidence>
<dbReference type="GO" id="GO:0016798">
    <property type="term" value="F:hydrolase activity, acting on glycosyl bonds"/>
    <property type="evidence" value="ECO:0007669"/>
    <property type="project" value="UniProtKB-KW"/>
</dbReference>
<dbReference type="GO" id="GO:0004767">
    <property type="term" value="F:sphingomyelin phosphodiesterase activity"/>
    <property type="evidence" value="ECO:0007669"/>
    <property type="project" value="UniProtKB-EC"/>
</dbReference>
<gene>
    <name evidence="7" type="ORF">B4U80_12845</name>
</gene>
<evidence type="ECO:0000256" key="3">
    <source>
        <dbReference type="ARBA" id="ARBA00023180"/>
    </source>
</evidence>
<evidence type="ECO:0000313" key="7">
    <source>
        <dbReference type="EMBL" id="RWS27793.1"/>
    </source>
</evidence>
<dbReference type="STRING" id="299467.A0A443SJW1"/>
<comment type="catalytic activity">
    <reaction evidence="5">
        <text>a sphingomyelin + H2O = phosphocholine + an N-acylsphing-4-enine + H(+)</text>
        <dbReference type="Rhea" id="RHEA:19253"/>
        <dbReference type="ChEBI" id="CHEBI:15377"/>
        <dbReference type="ChEBI" id="CHEBI:15378"/>
        <dbReference type="ChEBI" id="CHEBI:17636"/>
        <dbReference type="ChEBI" id="CHEBI:52639"/>
        <dbReference type="ChEBI" id="CHEBI:295975"/>
        <dbReference type="EC" id="3.1.4.12"/>
    </reaction>
    <physiologicalReaction direction="left-to-right" evidence="5">
        <dbReference type="Rhea" id="RHEA:19254"/>
    </physiologicalReaction>
</comment>
<dbReference type="Pfam" id="PF00149">
    <property type="entry name" value="Metallophos"/>
    <property type="match status" value="1"/>
</dbReference>
<evidence type="ECO:0000256" key="4">
    <source>
        <dbReference type="ARBA" id="ARBA00023295"/>
    </source>
</evidence>
<keyword evidence="3" id="KW-0325">Glycoprotein</keyword>
<dbReference type="InterPro" id="IPR004843">
    <property type="entry name" value="Calcineurin-like_PHP"/>
</dbReference>
<keyword evidence="8" id="KW-1185">Reference proteome</keyword>
<dbReference type="SUPFAM" id="SSF47862">
    <property type="entry name" value="Saposin"/>
    <property type="match status" value="1"/>
</dbReference>
<evidence type="ECO:0000259" key="6">
    <source>
        <dbReference type="PROSITE" id="PS50015"/>
    </source>
</evidence>
<dbReference type="GO" id="GO:0005615">
    <property type="term" value="C:extracellular space"/>
    <property type="evidence" value="ECO:0007669"/>
    <property type="project" value="TreeGrafter"/>
</dbReference>
<evidence type="ECO:0000313" key="8">
    <source>
        <dbReference type="Proteomes" id="UP000288716"/>
    </source>
</evidence>
<dbReference type="VEuPathDB" id="VectorBase:LDEU004248"/>
<dbReference type="SUPFAM" id="SSF56300">
    <property type="entry name" value="Metallo-dependent phosphatases"/>
    <property type="match status" value="1"/>
</dbReference>
<dbReference type="EMBL" id="NCKV01001779">
    <property type="protein sequence ID" value="RWS27793.1"/>
    <property type="molecule type" value="Genomic_DNA"/>
</dbReference>
<comment type="caution">
    <text evidence="7">The sequence shown here is derived from an EMBL/GenBank/DDBJ whole genome shotgun (WGS) entry which is preliminary data.</text>
</comment>
<sequence>MFVGECVTYQYWIESSSGKESEKLIELKKIYDYTERELNGTQIKLGNKLKENFVIRTMSKTIATIGQLEIITAVKHGIQNYSICLGCHILAIILKSPLPEKVLKKSFIMLCSTFHLLLPEECKGLINEYAPTLNYIMKKTALDVDELCGVFLGIQCTLKVTRNLHWKVDLPKPNETKVNRRIARNSNSYFIHVTDIHGDMKYALGSCGECDRIMCCQNSSETCTGNAIAGNWADYRKCDMRLEAVDYVFSHLKVYKVHISAVIIFYDFLHFILFLQDAKFMLLTGDYVAHNIWEVTVDEVKFYINRITDSFEKSKFTFRVFPTVGNHEAVPPNCIAPSQVTNKFNSTWLHQHIAEKWKPFLSENALKTLAK</sequence>
<dbReference type="AlphaFoldDB" id="A0A443SJW1"/>
<keyword evidence="1" id="KW-0378">Hydrolase</keyword>
<dbReference type="InterPro" id="IPR008139">
    <property type="entry name" value="SaposinB_dom"/>
</dbReference>
<evidence type="ECO:0000256" key="2">
    <source>
        <dbReference type="ARBA" id="ARBA00023157"/>
    </source>
</evidence>
<feature type="domain" description="Saposin B-type" evidence="6">
    <location>
        <begin position="80"/>
        <end position="160"/>
    </location>
</feature>
<dbReference type="PANTHER" id="PTHR10340:SF34">
    <property type="entry name" value="SPHINGOMYELIN PHOSPHODIESTERASE"/>
    <property type="match status" value="1"/>
</dbReference>
<dbReference type="PROSITE" id="PS50015">
    <property type="entry name" value="SAP_B"/>
    <property type="match status" value="1"/>
</dbReference>
<proteinExistence type="predicted"/>
<dbReference type="InterPro" id="IPR011001">
    <property type="entry name" value="Saposin-like"/>
</dbReference>
<organism evidence="7 8">
    <name type="scientific">Leptotrombidium deliense</name>
    <dbReference type="NCBI Taxonomy" id="299467"/>
    <lineage>
        <taxon>Eukaryota</taxon>
        <taxon>Metazoa</taxon>
        <taxon>Ecdysozoa</taxon>
        <taxon>Arthropoda</taxon>
        <taxon>Chelicerata</taxon>
        <taxon>Arachnida</taxon>
        <taxon>Acari</taxon>
        <taxon>Acariformes</taxon>
        <taxon>Trombidiformes</taxon>
        <taxon>Prostigmata</taxon>
        <taxon>Anystina</taxon>
        <taxon>Parasitengona</taxon>
        <taxon>Trombiculoidea</taxon>
        <taxon>Trombiculidae</taxon>
        <taxon>Leptotrombidium</taxon>
    </lineage>
</organism>
<dbReference type="Proteomes" id="UP000288716">
    <property type="component" value="Unassembled WGS sequence"/>
</dbReference>
<name>A0A443SJW1_9ACAR</name>
<protein>
    <submittedName>
        <fullName evidence="7">Sphingomyelin phosphodiesterase-like protein 2</fullName>
    </submittedName>
</protein>
<dbReference type="OrthoDB" id="282973at2759"/>
<dbReference type="InterPro" id="IPR029052">
    <property type="entry name" value="Metallo-depent_PP-like"/>
</dbReference>
<evidence type="ECO:0000256" key="5">
    <source>
        <dbReference type="ARBA" id="ARBA00047268"/>
    </source>
</evidence>
<keyword evidence="4" id="KW-0326">Glycosidase</keyword>